<keyword evidence="6 10" id="KW-0547">Nucleotide-binding</keyword>
<protein>
    <recommendedName>
        <fullName evidence="10">Diadenylate cyclase</fullName>
        <shortName evidence="10">DAC</shortName>
        <ecNumber evidence="10">2.7.7.85</ecNumber>
    </recommendedName>
    <alternativeName>
        <fullName evidence="10">Cyclic-di-AMP synthase</fullName>
        <shortName evidence="10">c-di-AMP synthase</shortName>
    </alternativeName>
</protein>
<keyword evidence="3 10" id="KW-0808">Transferase</keyword>
<comment type="catalytic activity">
    <reaction evidence="1 10">
        <text>2 ATP = 3',3'-c-di-AMP + 2 diphosphate</text>
        <dbReference type="Rhea" id="RHEA:35655"/>
        <dbReference type="ChEBI" id="CHEBI:30616"/>
        <dbReference type="ChEBI" id="CHEBI:33019"/>
        <dbReference type="ChEBI" id="CHEBI:71500"/>
        <dbReference type="EC" id="2.7.7.85"/>
    </reaction>
</comment>
<dbReference type="Pfam" id="PF02457">
    <property type="entry name" value="DAC"/>
    <property type="match status" value="1"/>
</dbReference>
<evidence type="ECO:0000313" key="12">
    <source>
        <dbReference type="EMBL" id="QMS84911.1"/>
    </source>
</evidence>
<dbReference type="PANTHER" id="PTHR34185">
    <property type="entry name" value="DIADENYLATE CYCLASE"/>
    <property type="match status" value="1"/>
</dbReference>
<evidence type="ECO:0000256" key="2">
    <source>
        <dbReference type="ARBA" id="ARBA00022475"/>
    </source>
</evidence>
<dbReference type="PROSITE" id="PS51794">
    <property type="entry name" value="DAC"/>
    <property type="match status" value="1"/>
</dbReference>
<dbReference type="KEGG" id="xcl:G4Z02_03795"/>
<dbReference type="EC" id="2.7.7.85" evidence="10"/>
<keyword evidence="4 10" id="KW-0812">Transmembrane</keyword>
<feature type="transmembrane region" description="Helical" evidence="10">
    <location>
        <begin position="35"/>
        <end position="53"/>
    </location>
</feature>
<evidence type="ECO:0000256" key="5">
    <source>
        <dbReference type="ARBA" id="ARBA00022695"/>
    </source>
</evidence>
<feature type="transmembrane region" description="Helical" evidence="10">
    <location>
        <begin position="6"/>
        <end position="23"/>
    </location>
</feature>
<reference evidence="12 13" key="1">
    <citation type="submission" date="2020-02" db="EMBL/GenBank/DDBJ databases">
        <authorList>
            <person name="Zheng R.K."/>
            <person name="Sun C.M."/>
        </authorList>
    </citation>
    <scope>NUCLEOTIDE SEQUENCE [LARGE SCALE GENOMIC DNA]</scope>
    <source>
        <strain evidence="13">zrk13</strain>
    </source>
</reference>
<comment type="function">
    <text evidence="10">Catalyzes the condensation of 2 ATP molecules into cyclic di-AMP (c-di-AMP), a second messenger used to regulate differing processes in different bacteria.</text>
</comment>
<accession>A0A7L7KQ39</accession>
<keyword evidence="8 10" id="KW-1133">Transmembrane helix</keyword>
<keyword evidence="2 10" id="KW-1003">Cell membrane</keyword>
<dbReference type="InterPro" id="IPR003390">
    <property type="entry name" value="DNA_integrity_scan_DisA_N"/>
</dbReference>
<keyword evidence="5 10" id="KW-0548">Nucleotidyltransferase</keyword>
<dbReference type="GO" id="GO:0106408">
    <property type="term" value="F:diadenylate cyclase activity"/>
    <property type="evidence" value="ECO:0007669"/>
    <property type="project" value="UniProtKB-EC"/>
</dbReference>
<evidence type="ECO:0000313" key="13">
    <source>
        <dbReference type="Proteomes" id="UP000514720"/>
    </source>
</evidence>
<dbReference type="InterPro" id="IPR036888">
    <property type="entry name" value="DNA_integrity_DisA_N_sf"/>
</dbReference>
<dbReference type="InterPro" id="IPR014046">
    <property type="entry name" value="C-di-AMP_synthase"/>
</dbReference>
<evidence type="ECO:0000256" key="1">
    <source>
        <dbReference type="ARBA" id="ARBA00000877"/>
    </source>
</evidence>
<dbReference type="GO" id="GO:0006171">
    <property type="term" value="P:cAMP biosynthetic process"/>
    <property type="evidence" value="ECO:0007669"/>
    <property type="project" value="InterPro"/>
</dbReference>
<name>A0A7L7KQ39_9MOLU</name>
<keyword evidence="7 10" id="KW-0067">ATP-binding</keyword>
<feature type="domain" description="DAC" evidence="11">
    <location>
        <begin position="77"/>
        <end position="233"/>
    </location>
</feature>
<comment type="similarity">
    <text evidence="10">Belongs to the adenylate cyclase family. DacA/CdaA subfamily.</text>
</comment>
<comment type="subunit">
    <text evidence="10">Probably a homodimer.</text>
</comment>
<dbReference type="GO" id="GO:0004016">
    <property type="term" value="F:adenylate cyclase activity"/>
    <property type="evidence" value="ECO:0007669"/>
    <property type="project" value="UniProtKB-UniRule"/>
</dbReference>
<dbReference type="PANTHER" id="PTHR34185:SF1">
    <property type="entry name" value="DIADENYLATE CYCLASE"/>
    <property type="match status" value="1"/>
</dbReference>
<evidence type="ECO:0000259" key="11">
    <source>
        <dbReference type="PROSITE" id="PS51794"/>
    </source>
</evidence>
<dbReference type="EMBL" id="CP048914">
    <property type="protein sequence ID" value="QMS84911.1"/>
    <property type="molecule type" value="Genomic_DNA"/>
</dbReference>
<gene>
    <name evidence="10" type="primary">dacA</name>
    <name evidence="12" type="ORF">G4Z02_03795</name>
</gene>
<evidence type="ECO:0000256" key="7">
    <source>
        <dbReference type="ARBA" id="ARBA00022840"/>
    </source>
</evidence>
<dbReference type="PIRSF" id="PIRSF004793">
    <property type="entry name" value="UCP004793"/>
    <property type="match status" value="1"/>
</dbReference>
<evidence type="ECO:0000256" key="8">
    <source>
        <dbReference type="ARBA" id="ARBA00022989"/>
    </source>
</evidence>
<dbReference type="AlphaFoldDB" id="A0A7L7KQ39"/>
<dbReference type="HAMAP" id="MF_01499">
    <property type="entry name" value="DacA"/>
    <property type="match status" value="1"/>
</dbReference>
<dbReference type="InterPro" id="IPR050338">
    <property type="entry name" value="DisA"/>
</dbReference>
<keyword evidence="13" id="KW-1185">Reference proteome</keyword>
<evidence type="ECO:0000256" key="9">
    <source>
        <dbReference type="ARBA" id="ARBA00023136"/>
    </source>
</evidence>
<evidence type="ECO:0000256" key="6">
    <source>
        <dbReference type="ARBA" id="ARBA00022741"/>
    </source>
</evidence>
<dbReference type="FunFam" id="3.40.1700.10:FF:000002">
    <property type="entry name" value="Diadenylate cyclase"/>
    <property type="match status" value="1"/>
</dbReference>
<proteinExistence type="inferred from homology"/>
<dbReference type="GO" id="GO:0005524">
    <property type="term" value="F:ATP binding"/>
    <property type="evidence" value="ECO:0007669"/>
    <property type="project" value="UniProtKB-UniRule"/>
</dbReference>
<evidence type="ECO:0000256" key="4">
    <source>
        <dbReference type="ARBA" id="ARBA00022692"/>
    </source>
</evidence>
<dbReference type="Proteomes" id="UP000514720">
    <property type="component" value="Chromosome"/>
</dbReference>
<feature type="transmembrane region" description="Helical" evidence="10">
    <location>
        <begin position="65"/>
        <end position="84"/>
    </location>
</feature>
<dbReference type="InterPro" id="IPR034701">
    <property type="entry name" value="CdaA"/>
</dbReference>
<organism evidence="12 13">
    <name type="scientific">Candidatus Xianfuyuplasma coldseepsis</name>
    <dbReference type="NCBI Taxonomy" id="2782163"/>
    <lineage>
        <taxon>Bacteria</taxon>
        <taxon>Bacillati</taxon>
        <taxon>Mycoplasmatota</taxon>
        <taxon>Mollicutes</taxon>
        <taxon>Candidatus Izemoplasmatales</taxon>
        <taxon>Candidatus Izemoplasmataceae</taxon>
        <taxon>Candidatus Xianfuyuplasma</taxon>
    </lineage>
</organism>
<sequence>MSDITQFDVLLINVYLLAIFTNLIKTKTIIHLYRFFKLLVVVLIVVAIIEMVREQIVWHEALIKGLPIIPLFVVTVQTEFVLILKKLGFKGGHLFSNTIEDTVKIELIKSVDFLSSKRIGALITFEKTNSLDEYISTAYPINAQLNHELLSTIFFPSTPLHDGAVIVRMSNIVCAGAYFPPTERLDIPKTFGSRHRAAIGISEITDSLTIVVSEETGKISVAVDGYLDHDISKEALLLYLEKHLQS</sequence>
<evidence type="ECO:0000256" key="3">
    <source>
        <dbReference type="ARBA" id="ARBA00022679"/>
    </source>
</evidence>
<dbReference type="Gene3D" id="3.40.1700.10">
    <property type="entry name" value="DNA integrity scanning protein, DisA, N-terminal domain"/>
    <property type="match status" value="1"/>
</dbReference>
<evidence type="ECO:0000256" key="10">
    <source>
        <dbReference type="HAMAP-Rule" id="MF_01499"/>
    </source>
</evidence>
<keyword evidence="9 10" id="KW-0472">Membrane</keyword>
<dbReference type="SUPFAM" id="SSF143597">
    <property type="entry name" value="YojJ-like"/>
    <property type="match status" value="1"/>
</dbReference>
<comment type="caution">
    <text evidence="10">Lacks conserved residue(s) required for the propagation of feature annotation.</text>
</comment>
<dbReference type="RefSeq" id="WP_258878533.1">
    <property type="nucleotide sequence ID" value="NZ_CP048914.1"/>
</dbReference>